<proteinExistence type="predicted"/>
<comment type="caution">
    <text evidence="1">The sequence shown here is derived from an EMBL/GenBank/DDBJ whole genome shotgun (WGS) entry which is preliminary data.</text>
</comment>
<organism evidence="1 2">
    <name type="scientific">Trichostrongylus colubriformis</name>
    <name type="common">Black scour worm</name>
    <dbReference type="NCBI Taxonomy" id="6319"/>
    <lineage>
        <taxon>Eukaryota</taxon>
        <taxon>Metazoa</taxon>
        <taxon>Ecdysozoa</taxon>
        <taxon>Nematoda</taxon>
        <taxon>Chromadorea</taxon>
        <taxon>Rhabditida</taxon>
        <taxon>Rhabditina</taxon>
        <taxon>Rhabditomorpha</taxon>
        <taxon>Strongyloidea</taxon>
        <taxon>Trichostrongylidae</taxon>
        <taxon>Trichostrongylus</taxon>
    </lineage>
</organism>
<dbReference type="EMBL" id="WIXE01021560">
    <property type="protein sequence ID" value="KAK5968280.1"/>
    <property type="molecule type" value="Genomic_DNA"/>
</dbReference>
<evidence type="ECO:0000313" key="1">
    <source>
        <dbReference type="EMBL" id="KAK5968280.1"/>
    </source>
</evidence>
<accession>A0AAN8EWL3</accession>
<name>A0AAN8EWL3_TRICO</name>
<dbReference type="AlphaFoldDB" id="A0AAN8EWL3"/>
<dbReference type="Proteomes" id="UP001331761">
    <property type="component" value="Unassembled WGS sequence"/>
</dbReference>
<evidence type="ECO:0000313" key="2">
    <source>
        <dbReference type="Proteomes" id="UP001331761"/>
    </source>
</evidence>
<keyword evidence="2" id="KW-1185">Reference proteome</keyword>
<protein>
    <submittedName>
        <fullName evidence="1">Uncharacterized protein</fullName>
    </submittedName>
</protein>
<gene>
    <name evidence="1" type="ORF">GCK32_008974</name>
</gene>
<sequence length="95" mass="10874">MNHSDQGQDPVEKFDGVLLWVGRGLLPCDWTLHARTVGTEALHQHWNTFGICCCGSRFIRRKITSFVNRNNHVGGQGYDLVTCCWRRSDPETEEI</sequence>
<reference evidence="1 2" key="1">
    <citation type="submission" date="2019-10" db="EMBL/GenBank/DDBJ databases">
        <title>Assembly and Annotation for the nematode Trichostrongylus colubriformis.</title>
        <authorList>
            <person name="Martin J."/>
        </authorList>
    </citation>
    <scope>NUCLEOTIDE SEQUENCE [LARGE SCALE GENOMIC DNA]</scope>
    <source>
        <strain evidence="1">G859</strain>
        <tissue evidence="1">Whole worm</tissue>
    </source>
</reference>